<dbReference type="AlphaFoldDB" id="A0AAJ5F0Q5"/>
<evidence type="ECO:0000256" key="1">
    <source>
        <dbReference type="SAM" id="MobiDB-lite"/>
    </source>
</evidence>
<dbReference type="Proteomes" id="UP000308000">
    <property type="component" value="Unassembled WGS sequence"/>
</dbReference>
<protein>
    <submittedName>
        <fullName evidence="3">Uncharacterized protein</fullName>
    </submittedName>
</protein>
<evidence type="ECO:0000313" key="3">
    <source>
        <dbReference type="EMBL" id="TLK22157.1"/>
    </source>
</evidence>
<dbReference type="EMBL" id="VBRC01000018">
    <property type="protein sequence ID" value="TLK22157.1"/>
    <property type="molecule type" value="Genomic_DNA"/>
</dbReference>
<proteinExistence type="predicted"/>
<feature type="region of interest" description="Disordered" evidence="1">
    <location>
        <begin position="51"/>
        <end position="132"/>
    </location>
</feature>
<accession>A0AAJ5F0Q5</accession>
<feature type="compositionally biased region" description="Pro residues" evidence="1">
    <location>
        <begin position="69"/>
        <end position="85"/>
    </location>
</feature>
<reference evidence="2 5" key="2">
    <citation type="submission" date="2020-08" db="EMBL/GenBank/DDBJ databases">
        <title>Genomic Encyclopedia of Type Strains, Phase IV (KMG-IV): sequencing the most valuable type-strain genomes for metagenomic binning, comparative biology and taxonomic classification.</title>
        <authorList>
            <person name="Goeker M."/>
        </authorList>
    </citation>
    <scope>NUCLEOTIDE SEQUENCE [LARGE SCALE GENOMIC DNA]</scope>
    <source>
        <strain evidence="2 5">DSM 105434</strain>
    </source>
</reference>
<feature type="compositionally biased region" description="Low complexity" evidence="1">
    <location>
        <begin position="94"/>
        <end position="108"/>
    </location>
</feature>
<name>A0AAJ5F0Q5_9DEIO</name>
<organism evidence="3 4">
    <name type="scientific">Deinococcus metallilatus</name>
    <dbReference type="NCBI Taxonomy" id="1211322"/>
    <lineage>
        <taxon>Bacteria</taxon>
        <taxon>Thermotogati</taxon>
        <taxon>Deinococcota</taxon>
        <taxon>Deinococci</taxon>
        <taxon>Deinococcales</taxon>
        <taxon>Deinococcaceae</taxon>
        <taxon>Deinococcus</taxon>
    </lineage>
</organism>
<feature type="compositionally biased region" description="Low complexity" evidence="1">
    <location>
        <begin position="51"/>
        <end position="68"/>
    </location>
</feature>
<dbReference type="EMBL" id="JACHFV010000006">
    <property type="protein sequence ID" value="MBB5295284.1"/>
    <property type="molecule type" value="Genomic_DNA"/>
</dbReference>
<dbReference type="RefSeq" id="WP_129118828.1">
    <property type="nucleotide sequence ID" value="NZ_CP038512.1"/>
</dbReference>
<sequence>MTRQGAPTPPPSTPNETEYVRRLALAILSTLQTKGLLTADEVDTILIAARRAAQAQTTPTQPTPTQTAPNPPRPQITAHPSPPPASFTWSVGKPPAAQDQSPAPQEAPARGDQAGPKESGDAQPFVIDIKLD</sequence>
<keyword evidence="5" id="KW-1185">Reference proteome</keyword>
<evidence type="ECO:0000313" key="4">
    <source>
        <dbReference type="Proteomes" id="UP000308000"/>
    </source>
</evidence>
<comment type="caution">
    <text evidence="3">The sequence shown here is derived from an EMBL/GenBank/DDBJ whole genome shotgun (WGS) entry which is preliminary data.</text>
</comment>
<reference evidence="3 4" key="1">
    <citation type="submission" date="2019-04" db="EMBL/GenBank/DDBJ databases">
        <title>Deinococcus metalilatus MA1002 mutant No.5.</title>
        <authorList>
            <person name="Park W."/>
            <person name="Park C."/>
        </authorList>
    </citation>
    <scope>NUCLEOTIDE SEQUENCE [LARGE SCALE GENOMIC DNA]</scope>
    <source>
        <strain evidence="3 4">MA1002-m5</strain>
    </source>
</reference>
<evidence type="ECO:0000313" key="2">
    <source>
        <dbReference type="EMBL" id="MBB5295284.1"/>
    </source>
</evidence>
<evidence type="ECO:0000313" key="5">
    <source>
        <dbReference type="Proteomes" id="UP000536909"/>
    </source>
</evidence>
<gene>
    <name evidence="3" type="ORF">FCS05_18045</name>
    <name evidence="2" type="ORF">HNQ10_002110</name>
</gene>
<dbReference type="Proteomes" id="UP000536909">
    <property type="component" value="Unassembled WGS sequence"/>
</dbReference>